<dbReference type="KEGG" id="tos:Theos_1010"/>
<dbReference type="eggNOG" id="ENOG5033HKS">
    <property type="taxonomic scope" value="Bacteria"/>
</dbReference>
<reference evidence="1 2" key="1">
    <citation type="journal article" date="2013" name="Genome Announc.">
        <title>Whole Genome Sequencing of Thermus oshimai JL-2 and Thermus thermophilus JL-18, Incomplete Denitrifiers from the United States Great Basin.</title>
        <authorList>
            <person name="Murugapiran S.K."/>
            <person name="Huntemann M."/>
            <person name="Wei C.L."/>
            <person name="Han J."/>
            <person name="Detter J.C."/>
            <person name="Han C.S."/>
            <person name="Erkkila T.H."/>
            <person name="Teshima H."/>
            <person name="Chen A."/>
            <person name="Kyrpides N."/>
            <person name="Mavrommatis K."/>
            <person name="Markowitz V."/>
            <person name="Szeto E."/>
            <person name="Ivanova N."/>
            <person name="Pagani I."/>
            <person name="Lam J."/>
            <person name="McDonald A.I."/>
            <person name="Dodsworth J.A."/>
            <person name="Pati A."/>
            <person name="Goodwin L."/>
            <person name="Peters L."/>
            <person name="Pitluck S."/>
            <person name="Woyke T."/>
            <person name="Hedlund B.P."/>
        </authorList>
    </citation>
    <scope>NUCLEOTIDE SEQUENCE</scope>
    <source>
        <strain evidence="1 2">JL-2</strain>
    </source>
</reference>
<dbReference type="AlphaFoldDB" id="K7QWR7"/>
<dbReference type="GO" id="GO:0006355">
    <property type="term" value="P:regulation of DNA-templated transcription"/>
    <property type="evidence" value="ECO:0007669"/>
    <property type="project" value="InterPro"/>
</dbReference>
<evidence type="ECO:0000313" key="1">
    <source>
        <dbReference type="EMBL" id="AFV76063.1"/>
    </source>
</evidence>
<dbReference type="STRING" id="751945.Theos_1010"/>
<dbReference type="PATRIC" id="fig|751945.3.peg.1003"/>
<gene>
    <name evidence="1" type="ORF">Theos_1010</name>
</gene>
<dbReference type="HOGENOM" id="CLU_2554287_0_0_0"/>
<evidence type="ECO:0000313" key="2">
    <source>
        <dbReference type="Proteomes" id="UP000000211"/>
    </source>
</evidence>
<proteinExistence type="predicted"/>
<protein>
    <submittedName>
        <fullName evidence="1">Ribbon-helix-helix protein, copG family</fullName>
    </submittedName>
</protein>
<keyword evidence="2" id="KW-1185">Reference proteome</keyword>
<dbReference type="RefSeq" id="WP_016329254.1">
    <property type="nucleotide sequence ID" value="NC_019386.1"/>
</dbReference>
<accession>K7QWR7</accession>
<name>K7QWR7_THEOS</name>
<organism evidence="1 2">
    <name type="scientific">Thermus oshimai JL-2</name>
    <dbReference type="NCBI Taxonomy" id="751945"/>
    <lineage>
        <taxon>Bacteria</taxon>
        <taxon>Thermotogati</taxon>
        <taxon>Deinococcota</taxon>
        <taxon>Deinococci</taxon>
        <taxon>Thermales</taxon>
        <taxon>Thermaceae</taxon>
        <taxon>Thermus</taxon>
    </lineage>
</organism>
<sequence length="79" mass="8932">MVRTQVQLTEEQAARLKAKAREEGTSLAELVDRLLLEEENGGYEERMRRALLAVGRFASGARDGSEAHDRYLEEGLDLR</sequence>
<dbReference type="OrthoDB" id="32870at2"/>
<dbReference type="Proteomes" id="UP000000211">
    <property type="component" value="Chromosome"/>
</dbReference>
<dbReference type="EMBL" id="CP003249">
    <property type="protein sequence ID" value="AFV76063.1"/>
    <property type="molecule type" value="Genomic_DNA"/>
</dbReference>